<dbReference type="RefSeq" id="WP_019973853.1">
    <property type="nucleotide sequence ID" value="NZ_BJXC01000001.1"/>
</dbReference>
<dbReference type="SUPFAM" id="SSF82861">
    <property type="entry name" value="Mechanosensitive channel protein MscS (YggB), transmembrane region"/>
    <property type="match status" value="1"/>
</dbReference>
<name>A0A511NCL0_9FLAO</name>
<evidence type="ECO:0000313" key="10">
    <source>
        <dbReference type="EMBL" id="GEM50559.1"/>
    </source>
</evidence>
<reference evidence="10 11" key="1">
    <citation type="submission" date="2019-07" db="EMBL/GenBank/DDBJ databases">
        <title>Whole genome shotgun sequence of Empedobacter brevis NBRC 14943.</title>
        <authorList>
            <person name="Hosoyama A."/>
            <person name="Uohara A."/>
            <person name="Ohji S."/>
            <person name="Ichikawa N."/>
        </authorList>
    </citation>
    <scope>NUCLEOTIDE SEQUENCE [LARGE SCALE GENOMIC DNA]</scope>
    <source>
        <strain evidence="10 11">NBRC 14943</strain>
    </source>
</reference>
<evidence type="ECO:0000259" key="8">
    <source>
        <dbReference type="Pfam" id="PF00924"/>
    </source>
</evidence>
<evidence type="ECO:0000256" key="4">
    <source>
        <dbReference type="ARBA" id="ARBA00022692"/>
    </source>
</evidence>
<dbReference type="EMBL" id="BJXC01000001">
    <property type="protein sequence ID" value="GEM50559.1"/>
    <property type="molecule type" value="Genomic_DNA"/>
</dbReference>
<dbReference type="InterPro" id="IPR049278">
    <property type="entry name" value="MS_channel_C"/>
</dbReference>
<dbReference type="GO" id="GO:0008381">
    <property type="term" value="F:mechanosensitive monoatomic ion channel activity"/>
    <property type="evidence" value="ECO:0007669"/>
    <property type="project" value="InterPro"/>
</dbReference>
<dbReference type="GeneID" id="84648637"/>
<dbReference type="InterPro" id="IPR008910">
    <property type="entry name" value="MSC_TM_helix"/>
</dbReference>
<evidence type="ECO:0000313" key="11">
    <source>
        <dbReference type="Proteomes" id="UP000321245"/>
    </source>
</evidence>
<dbReference type="Pfam" id="PF21082">
    <property type="entry name" value="MS_channel_3rd"/>
    <property type="match status" value="1"/>
</dbReference>
<dbReference type="Gene3D" id="1.10.287.1260">
    <property type="match status" value="1"/>
</dbReference>
<evidence type="ECO:0000259" key="9">
    <source>
        <dbReference type="Pfam" id="PF21082"/>
    </source>
</evidence>
<dbReference type="InterPro" id="IPR011066">
    <property type="entry name" value="MscS_channel_C_sf"/>
</dbReference>
<dbReference type="OrthoDB" id="1522493at2"/>
<evidence type="ECO:0000256" key="3">
    <source>
        <dbReference type="ARBA" id="ARBA00022475"/>
    </source>
</evidence>
<feature type="domain" description="Mechanosensitive ion channel MscS" evidence="8">
    <location>
        <begin position="112"/>
        <end position="178"/>
    </location>
</feature>
<protein>
    <recommendedName>
        <fullName evidence="12">Mechanosensitive ion channel protein MscS</fullName>
    </recommendedName>
</protein>
<evidence type="ECO:0000256" key="1">
    <source>
        <dbReference type="ARBA" id="ARBA00004651"/>
    </source>
</evidence>
<dbReference type="SUPFAM" id="SSF50182">
    <property type="entry name" value="Sm-like ribonucleoproteins"/>
    <property type="match status" value="1"/>
</dbReference>
<feature type="transmembrane region" description="Helical" evidence="7">
    <location>
        <begin position="62"/>
        <end position="85"/>
    </location>
</feature>
<dbReference type="Pfam" id="PF00924">
    <property type="entry name" value="MS_channel_2nd"/>
    <property type="match status" value="1"/>
</dbReference>
<dbReference type="InterPro" id="IPR010920">
    <property type="entry name" value="LSM_dom_sf"/>
</dbReference>
<dbReference type="Gene3D" id="2.30.30.60">
    <property type="match status" value="1"/>
</dbReference>
<dbReference type="Gene3D" id="3.30.70.100">
    <property type="match status" value="1"/>
</dbReference>
<feature type="domain" description="Mechanosensitive ion channel MscS C-terminal" evidence="9">
    <location>
        <begin position="185"/>
        <end position="268"/>
    </location>
</feature>
<dbReference type="AlphaFoldDB" id="A0A511NCL0"/>
<dbReference type="Proteomes" id="UP000321245">
    <property type="component" value="Unassembled WGS sequence"/>
</dbReference>
<dbReference type="GO" id="GO:0005886">
    <property type="term" value="C:plasma membrane"/>
    <property type="evidence" value="ECO:0007669"/>
    <property type="project" value="UniProtKB-SubCell"/>
</dbReference>
<keyword evidence="6 7" id="KW-0472">Membrane</keyword>
<keyword evidence="4 7" id="KW-0812">Transmembrane</keyword>
<comment type="similarity">
    <text evidence="2">Belongs to the MscS (TC 1.A.23) family.</text>
</comment>
<feature type="transmembrane region" description="Helical" evidence="7">
    <location>
        <begin position="91"/>
        <end position="110"/>
    </location>
</feature>
<dbReference type="Pfam" id="PF05552">
    <property type="entry name" value="MS_channel_1st_1"/>
    <property type="match status" value="1"/>
</dbReference>
<dbReference type="InterPro" id="IPR011014">
    <property type="entry name" value="MscS_channel_TM-2"/>
</dbReference>
<dbReference type="PANTHER" id="PTHR30221">
    <property type="entry name" value="SMALL-CONDUCTANCE MECHANOSENSITIVE CHANNEL"/>
    <property type="match status" value="1"/>
</dbReference>
<evidence type="ECO:0000256" key="2">
    <source>
        <dbReference type="ARBA" id="ARBA00008017"/>
    </source>
</evidence>
<evidence type="ECO:0000256" key="7">
    <source>
        <dbReference type="SAM" id="Phobius"/>
    </source>
</evidence>
<keyword evidence="5 7" id="KW-1133">Transmembrane helix</keyword>
<proteinExistence type="inferred from homology"/>
<dbReference type="InterPro" id="IPR006685">
    <property type="entry name" value="MscS_channel_2nd"/>
</dbReference>
<evidence type="ECO:0000256" key="6">
    <source>
        <dbReference type="ARBA" id="ARBA00023136"/>
    </source>
</evidence>
<dbReference type="InterPro" id="IPR045275">
    <property type="entry name" value="MscS_archaea/bacteria_type"/>
</dbReference>
<evidence type="ECO:0008006" key="12">
    <source>
        <dbReference type="Google" id="ProtNLM"/>
    </source>
</evidence>
<keyword evidence="3" id="KW-1003">Cell membrane</keyword>
<gene>
    <name evidence="10" type="ORF">EB1_03490</name>
</gene>
<comment type="subcellular location">
    <subcellularLocation>
        <location evidence="1">Cell membrane</location>
        <topology evidence="1">Multi-pass membrane protein</topology>
    </subcellularLocation>
</comment>
<organism evidence="10 11">
    <name type="scientific">Empedobacter brevis NBRC 14943 = ATCC 43319</name>
    <dbReference type="NCBI Taxonomy" id="1218108"/>
    <lineage>
        <taxon>Bacteria</taxon>
        <taxon>Pseudomonadati</taxon>
        <taxon>Bacteroidota</taxon>
        <taxon>Flavobacteriia</taxon>
        <taxon>Flavobacteriales</taxon>
        <taxon>Weeksellaceae</taxon>
        <taxon>Empedobacter</taxon>
    </lineage>
</organism>
<feature type="transmembrane region" description="Helical" evidence="7">
    <location>
        <begin position="21"/>
        <end position="41"/>
    </location>
</feature>
<dbReference type="InterPro" id="IPR023408">
    <property type="entry name" value="MscS_beta-dom_sf"/>
</dbReference>
<dbReference type="PANTHER" id="PTHR30221:SF1">
    <property type="entry name" value="SMALL-CONDUCTANCE MECHANOSENSITIVE CHANNEL"/>
    <property type="match status" value="1"/>
</dbReference>
<evidence type="ECO:0000256" key="5">
    <source>
        <dbReference type="ARBA" id="ARBA00022989"/>
    </source>
</evidence>
<keyword evidence="11" id="KW-1185">Reference proteome</keyword>
<dbReference type="SUPFAM" id="SSF82689">
    <property type="entry name" value="Mechanosensitive channel protein MscS (YggB), C-terminal domain"/>
    <property type="match status" value="1"/>
</dbReference>
<accession>A0A511NCL0</accession>
<sequence>MDFEKAYDIVTDKLNLWLQDLIGMLPNILLAAVVLVIGLWLTAHLKKLTEKLMGKIIRYPSVANLFTSVLYVFYVGIVLFITLNILNLQKAVTSLLAGAGILSLGFAFAFQDIAANFVSGIFLTFNRPLKVGDIIQSNNQMGVVMMINIRNTIIRTFQGQMVIIPNKEIFQNTLINYTTLGRRRIDLQVGISYGEDLEQVEAITKNAIEKVSTLDANEPIHLFYNAFGDSSIDYTIYFWITATDQPTYLKAVSDAIKYIKSAYDANTIMIPFPIRTLDFGIKGGESLSDVLKQKPMV</sequence>
<comment type="caution">
    <text evidence="10">The sequence shown here is derived from an EMBL/GenBank/DDBJ whole genome shotgun (WGS) entry which is preliminary data.</text>
</comment>